<dbReference type="KEGG" id="cpor:BED41_00250"/>
<dbReference type="InterPro" id="IPR016181">
    <property type="entry name" value="Acyl_CoA_acyltransferase"/>
</dbReference>
<dbReference type="InterPro" id="IPR050832">
    <property type="entry name" value="Bact_Acetyltransf"/>
</dbReference>
<evidence type="ECO:0000256" key="1">
    <source>
        <dbReference type="ARBA" id="ARBA00022679"/>
    </source>
</evidence>
<dbReference type="PANTHER" id="PTHR43877:SF1">
    <property type="entry name" value="ACETYLTRANSFERASE"/>
    <property type="match status" value="1"/>
</dbReference>
<protein>
    <submittedName>
        <fullName evidence="4">GNAT family N-acetyltransferase</fullName>
    </submittedName>
</protein>
<dbReference type="Pfam" id="PF00583">
    <property type="entry name" value="Acetyltransf_1"/>
    <property type="match status" value="1"/>
</dbReference>
<evidence type="ECO:0000313" key="5">
    <source>
        <dbReference type="Proteomes" id="UP000093044"/>
    </source>
</evidence>
<dbReference type="Proteomes" id="UP000093044">
    <property type="component" value="Chromosome"/>
</dbReference>
<name>A0A1B2I129_9BACT</name>
<keyword evidence="5" id="KW-1185">Reference proteome</keyword>
<dbReference type="GeneID" id="83056281"/>
<feature type="domain" description="N-acetyltransferase" evidence="3">
    <location>
        <begin position="1"/>
        <end position="151"/>
    </location>
</feature>
<evidence type="ECO:0000313" key="4">
    <source>
        <dbReference type="EMBL" id="ANZ43674.1"/>
    </source>
</evidence>
<gene>
    <name evidence="4" type="ORF">BED41_00250</name>
</gene>
<evidence type="ECO:0000259" key="3">
    <source>
        <dbReference type="PROSITE" id="PS51186"/>
    </source>
</evidence>
<dbReference type="STRING" id="1197717.BED41_00250"/>
<accession>A0A1B2I129</accession>
<keyword evidence="2" id="KW-0012">Acyltransferase</keyword>
<dbReference type="Gene3D" id="3.40.630.30">
    <property type="match status" value="1"/>
</dbReference>
<dbReference type="SUPFAM" id="SSF55729">
    <property type="entry name" value="Acyl-CoA N-acyltransferases (Nat)"/>
    <property type="match status" value="1"/>
</dbReference>
<dbReference type="AlphaFoldDB" id="A0A1B2I129"/>
<dbReference type="InterPro" id="IPR000182">
    <property type="entry name" value="GNAT_dom"/>
</dbReference>
<dbReference type="GO" id="GO:0016747">
    <property type="term" value="F:acyltransferase activity, transferring groups other than amino-acyl groups"/>
    <property type="evidence" value="ECO:0007669"/>
    <property type="project" value="InterPro"/>
</dbReference>
<dbReference type="PANTHER" id="PTHR43877">
    <property type="entry name" value="AMINOALKYLPHOSPHONATE N-ACETYLTRANSFERASE-RELATED-RELATED"/>
    <property type="match status" value="1"/>
</dbReference>
<organism evidence="4 5">
    <name type="scientific">Cloacibacillus porcorum</name>
    <dbReference type="NCBI Taxonomy" id="1197717"/>
    <lineage>
        <taxon>Bacteria</taxon>
        <taxon>Thermotogati</taxon>
        <taxon>Synergistota</taxon>
        <taxon>Synergistia</taxon>
        <taxon>Synergistales</taxon>
        <taxon>Synergistaceae</taxon>
        <taxon>Cloacibacillus</taxon>
    </lineage>
</organism>
<dbReference type="RefSeq" id="WP_066741573.1">
    <property type="nucleotide sequence ID" value="NZ_CP016757.1"/>
</dbReference>
<dbReference type="CDD" id="cd04301">
    <property type="entry name" value="NAT_SF"/>
    <property type="match status" value="1"/>
</dbReference>
<evidence type="ECO:0000256" key="2">
    <source>
        <dbReference type="ARBA" id="ARBA00023315"/>
    </source>
</evidence>
<dbReference type="PROSITE" id="PS51186">
    <property type="entry name" value="GNAT"/>
    <property type="match status" value="1"/>
</dbReference>
<reference evidence="4" key="1">
    <citation type="submission" date="2016-08" db="EMBL/GenBank/DDBJ databases">
        <title>Complete genome of Cloacibacillus porcorum.</title>
        <authorList>
            <person name="Looft T."/>
            <person name="Bayles D.O."/>
            <person name="Alt D.P."/>
        </authorList>
    </citation>
    <scope>NUCLEOTIDE SEQUENCE [LARGE SCALE GENOMIC DNA]</scope>
    <source>
        <strain evidence="4">CL-84</strain>
    </source>
</reference>
<dbReference type="OrthoDB" id="9797178at2"/>
<keyword evidence="1 4" id="KW-0808">Transferase</keyword>
<sequence length="169" mass="18916">MIYRREEERDHAEVCRVVERAFENAEHRDGTEHELVARLRKSGAFVPELSLVAEEEGRIVGHIMFTRIGLGEAPALALAPLSVLPEFQRRGVGSRLMAEGHRIAKELGYEFSVVLGSENYYPRAGYRPASEFAIKAPFDVPEANFMALPLREGLPAPKAAVEYAEEFFA</sequence>
<dbReference type="EMBL" id="CP016757">
    <property type="protein sequence ID" value="ANZ43674.1"/>
    <property type="molecule type" value="Genomic_DNA"/>
</dbReference>
<proteinExistence type="predicted"/>